<dbReference type="InParanoid" id="A0A194XGN9"/>
<accession>A0A194XGN9</accession>
<dbReference type="PROSITE" id="PS00061">
    <property type="entry name" value="ADH_SHORT"/>
    <property type="match status" value="1"/>
</dbReference>
<keyword evidence="5" id="KW-1185">Reference proteome</keyword>
<reference evidence="4 5" key="1">
    <citation type="submission" date="2015-10" db="EMBL/GenBank/DDBJ databases">
        <title>Full genome of DAOMC 229536 Phialocephala scopiformis, a fungal endophyte of spruce producing the potent anti-insectan compound rugulosin.</title>
        <authorList>
            <consortium name="DOE Joint Genome Institute"/>
            <person name="Walker A.K."/>
            <person name="Frasz S.L."/>
            <person name="Seifert K.A."/>
            <person name="Miller J.D."/>
            <person name="Mondo S.J."/>
            <person name="Labutti K."/>
            <person name="Lipzen A."/>
            <person name="Dockter R."/>
            <person name="Kennedy M."/>
            <person name="Grigoriev I.V."/>
            <person name="Spatafora J.W."/>
        </authorList>
    </citation>
    <scope>NUCLEOTIDE SEQUENCE [LARGE SCALE GENOMIC DNA]</scope>
    <source>
        <strain evidence="4 5">CBS 120377</strain>
    </source>
</reference>
<protein>
    <submittedName>
        <fullName evidence="4">Putative short-chain dehydrogenase</fullName>
    </submittedName>
</protein>
<dbReference type="AlphaFoldDB" id="A0A194XGN9"/>
<organism evidence="4 5">
    <name type="scientific">Mollisia scopiformis</name>
    <name type="common">Conifer needle endophyte fungus</name>
    <name type="synonym">Phialocephala scopiformis</name>
    <dbReference type="NCBI Taxonomy" id="149040"/>
    <lineage>
        <taxon>Eukaryota</taxon>
        <taxon>Fungi</taxon>
        <taxon>Dikarya</taxon>
        <taxon>Ascomycota</taxon>
        <taxon>Pezizomycotina</taxon>
        <taxon>Leotiomycetes</taxon>
        <taxon>Helotiales</taxon>
        <taxon>Mollisiaceae</taxon>
        <taxon>Mollisia</taxon>
    </lineage>
</organism>
<dbReference type="PANTHER" id="PTHR24320:SF152">
    <property type="entry name" value="SHORT-CHAIN DEHYDROGENASE_REDUCTASE FAMILY PROTEIN"/>
    <property type="match status" value="1"/>
</dbReference>
<dbReference type="GO" id="GO:0016491">
    <property type="term" value="F:oxidoreductase activity"/>
    <property type="evidence" value="ECO:0007669"/>
    <property type="project" value="UniProtKB-KW"/>
</dbReference>
<dbReference type="GeneID" id="28821470"/>
<dbReference type="InterPro" id="IPR036291">
    <property type="entry name" value="NAD(P)-bd_dom_sf"/>
</dbReference>
<evidence type="ECO:0000313" key="4">
    <source>
        <dbReference type="EMBL" id="KUJ19299.1"/>
    </source>
</evidence>
<evidence type="ECO:0000313" key="5">
    <source>
        <dbReference type="Proteomes" id="UP000070700"/>
    </source>
</evidence>
<dbReference type="KEGG" id="psco:LY89DRAFT_642322"/>
<dbReference type="InterPro" id="IPR020904">
    <property type="entry name" value="Sc_DH/Rdtase_CS"/>
</dbReference>
<gene>
    <name evidence="4" type="ORF">LY89DRAFT_642322</name>
</gene>
<dbReference type="Proteomes" id="UP000070700">
    <property type="component" value="Unassembled WGS sequence"/>
</dbReference>
<evidence type="ECO:0000256" key="1">
    <source>
        <dbReference type="ARBA" id="ARBA00006484"/>
    </source>
</evidence>
<dbReference type="EMBL" id="KQ947411">
    <property type="protein sequence ID" value="KUJ19299.1"/>
    <property type="molecule type" value="Genomic_DNA"/>
</dbReference>
<dbReference type="PANTHER" id="PTHR24320">
    <property type="entry name" value="RETINOL DEHYDROGENASE"/>
    <property type="match status" value="1"/>
</dbReference>
<evidence type="ECO:0000256" key="2">
    <source>
        <dbReference type="ARBA" id="ARBA00022857"/>
    </source>
</evidence>
<dbReference type="SUPFAM" id="SSF51735">
    <property type="entry name" value="NAD(P)-binding Rossmann-fold domains"/>
    <property type="match status" value="1"/>
</dbReference>
<dbReference type="Pfam" id="PF00106">
    <property type="entry name" value="adh_short"/>
    <property type="match status" value="1"/>
</dbReference>
<evidence type="ECO:0000256" key="3">
    <source>
        <dbReference type="ARBA" id="ARBA00023002"/>
    </source>
</evidence>
<dbReference type="PRINTS" id="PR00081">
    <property type="entry name" value="GDHRDH"/>
</dbReference>
<comment type="similarity">
    <text evidence="1">Belongs to the short-chain dehydrogenases/reductases (SDR) family.</text>
</comment>
<dbReference type="OrthoDB" id="191139at2759"/>
<keyword evidence="3" id="KW-0560">Oxidoreductase</keyword>
<dbReference type="Gene3D" id="3.40.50.720">
    <property type="entry name" value="NAD(P)-binding Rossmann-like Domain"/>
    <property type="match status" value="1"/>
</dbReference>
<dbReference type="RefSeq" id="XP_018073654.1">
    <property type="nucleotide sequence ID" value="XM_018211744.1"/>
</dbReference>
<name>A0A194XGN9_MOLSC</name>
<sequence length="347" mass="38106">MATAKGTILLTGANGGLGSAIANQIASKPEFAAYYGLYTVRDASSAPDLKSALAAGTSSHPHDILSLDLTNLDSVRQTAEAVNARVSAGEIPPIKALILNAGFQDFGNQAWTADGFDKTFSANYLGHFLLTLLLLKSMDKESGRIVLVGSQAHDPHDKRNERTHAFDEERYQTTVPDQATFEAIAKGTWSTAQEDPSWKSGYRRYGASKLFLVMMQHELQHRMDQDPALKNICILGVDPGTMITGLQRLAPWIIRVLIFKIVYPLILWWNPNGPVNTTQKSAGHVLQAAFESGGVLGEFPRDLYLNGTELFETSAESKDVKARDLVWKDSVKFADLKEAETVLVNWK</sequence>
<dbReference type="InterPro" id="IPR002347">
    <property type="entry name" value="SDR_fam"/>
</dbReference>
<keyword evidence="2" id="KW-0521">NADP</keyword>
<proteinExistence type="inferred from homology"/>